<reference evidence="8 9" key="3">
    <citation type="journal article" date="2015" name="Genome Announc.">
        <title>Draft Genome Sequence of the Archiascomycetous Yeast Saitoella complicata.</title>
        <authorList>
            <person name="Yamauchi K."/>
            <person name="Kondo S."/>
            <person name="Hamamoto M."/>
            <person name="Takahashi Y."/>
            <person name="Ogura Y."/>
            <person name="Hayashi T."/>
            <person name="Nishida H."/>
        </authorList>
    </citation>
    <scope>NUCLEOTIDE SEQUENCE [LARGE SCALE GENOMIC DNA]</scope>
    <source>
        <strain evidence="8 9">NRRL Y-17804</strain>
    </source>
</reference>
<dbReference type="PANTHER" id="PTHR45677:SF8">
    <property type="entry name" value="CYSTEINE SULFINIC ACID DECARBOXYLASE"/>
    <property type="match status" value="1"/>
</dbReference>
<dbReference type="OMA" id="RHATYHA"/>
<comment type="cofactor">
    <cofactor evidence="1 6 7">
        <name>pyridoxal 5'-phosphate</name>
        <dbReference type="ChEBI" id="CHEBI:597326"/>
    </cofactor>
</comment>
<dbReference type="AlphaFoldDB" id="A0A0E9N9M3"/>
<dbReference type="InterPro" id="IPR002129">
    <property type="entry name" value="PyrdxlP-dep_de-COase"/>
</dbReference>
<gene>
    <name evidence="8" type="ORF">G7K_0724-t1</name>
</gene>
<evidence type="ECO:0000256" key="1">
    <source>
        <dbReference type="ARBA" id="ARBA00001933"/>
    </source>
</evidence>
<feature type="modified residue" description="N6-(pyridoxal phosphate)lysine" evidence="6">
    <location>
        <position position="302"/>
    </location>
</feature>
<evidence type="ECO:0008006" key="10">
    <source>
        <dbReference type="Google" id="ProtNLM"/>
    </source>
</evidence>
<accession>A0A0E9N9M3</accession>
<evidence type="ECO:0000256" key="3">
    <source>
        <dbReference type="ARBA" id="ARBA00022793"/>
    </source>
</evidence>
<dbReference type="InterPro" id="IPR015424">
    <property type="entry name" value="PyrdxlP-dep_Trfase"/>
</dbReference>
<organism evidence="8 9">
    <name type="scientific">Saitoella complicata (strain BCRC 22490 / CBS 7301 / JCM 7358 / NBRC 10748 / NRRL Y-17804)</name>
    <dbReference type="NCBI Taxonomy" id="698492"/>
    <lineage>
        <taxon>Eukaryota</taxon>
        <taxon>Fungi</taxon>
        <taxon>Dikarya</taxon>
        <taxon>Ascomycota</taxon>
        <taxon>Taphrinomycotina</taxon>
        <taxon>Taphrinomycotina incertae sedis</taxon>
        <taxon>Saitoella</taxon>
    </lineage>
</organism>
<protein>
    <recommendedName>
        <fullName evidence="10">Glutamate decarboxylase</fullName>
    </recommendedName>
</protein>
<dbReference type="Pfam" id="PF00282">
    <property type="entry name" value="Pyridoxal_deC"/>
    <property type="match status" value="1"/>
</dbReference>
<dbReference type="STRING" id="698492.A0A0E9N9M3"/>
<keyword evidence="9" id="KW-1185">Reference proteome</keyword>
<dbReference type="PANTHER" id="PTHR45677">
    <property type="entry name" value="GLUTAMATE DECARBOXYLASE-RELATED"/>
    <property type="match status" value="1"/>
</dbReference>
<dbReference type="SUPFAM" id="SSF53383">
    <property type="entry name" value="PLP-dependent transferases"/>
    <property type="match status" value="1"/>
</dbReference>
<proteinExistence type="inferred from homology"/>
<dbReference type="Proteomes" id="UP000033140">
    <property type="component" value="Unassembled WGS sequence"/>
</dbReference>
<evidence type="ECO:0000313" key="8">
    <source>
        <dbReference type="EMBL" id="GAO46493.1"/>
    </source>
</evidence>
<dbReference type="InterPro" id="IPR015421">
    <property type="entry name" value="PyrdxlP-dep_Trfase_major"/>
</dbReference>
<dbReference type="EMBL" id="BACD03000004">
    <property type="protein sequence ID" value="GAO46493.1"/>
    <property type="molecule type" value="Genomic_DNA"/>
</dbReference>
<dbReference type="GO" id="GO:0030170">
    <property type="term" value="F:pyridoxal phosphate binding"/>
    <property type="evidence" value="ECO:0007669"/>
    <property type="project" value="InterPro"/>
</dbReference>
<evidence type="ECO:0000256" key="4">
    <source>
        <dbReference type="ARBA" id="ARBA00022898"/>
    </source>
</evidence>
<name>A0A0E9N9M3_SAICN</name>
<dbReference type="Gene3D" id="3.90.1150.170">
    <property type="match status" value="1"/>
</dbReference>
<sequence length="537" mass="58552">MTPNEIGVSSADEVKDLLDKVQELVIPFIRDASIPDSKVLDYHKPHDLDRLLSLSVPEKGLGQEGVLDIIKTTLKYSVNGWSPGFLDKLYASTNAVGVASELLLGVLNTGSHVYHVSPVLTLMERCTGTALARLFGFEGENAGGITFPGGSSSNTHSMVTARNIKFPETKTEGLNGRKFVVFNSAHGHYSVEKAAILCGFGSKAVWSVPIDSLGRMIPSELEKLVIKAKEEGYTPFYVNATAGTTVMGSFDPIRELATLCRRHDLWLHVDGSWGGSVIFSDKYKHLLDGSELADSITINPHKMLGVPLQCSYLILPDSGTLVKSNSLRAGYLFHGDNEEEAQYDLADATMGCGRRPDALKFFLGWSWYGKQGYAARIEQAYALASYFSSTVASRPDFTLLSPNPPSCLQVCFQFDATTDSALNTKKVEVISERLTKEGKFLVDFAPGETGSFFRAVINAPNVSTEFIDDLVGSVERIGKELKEGGEPPGILFPPLPHIVHRPIHISGGRLAYGDFTGWSPLNDISALQQMFHRPSIV</sequence>
<evidence type="ECO:0000256" key="2">
    <source>
        <dbReference type="ARBA" id="ARBA00009533"/>
    </source>
</evidence>
<evidence type="ECO:0000256" key="7">
    <source>
        <dbReference type="RuleBase" id="RU000382"/>
    </source>
</evidence>
<dbReference type="GO" id="GO:0016831">
    <property type="term" value="F:carboxy-lyase activity"/>
    <property type="evidence" value="ECO:0007669"/>
    <property type="project" value="UniProtKB-KW"/>
</dbReference>
<keyword evidence="4 6" id="KW-0663">Pyridoxal phosphate</keyword>
<evidence type="ECO:0000256" key="5">
    <source>
        <dbReference type="ARBA" id="ARBA00023239"/>
    </source>
</evidence>
<reference evidence="8 9" key="2">
    <citation type="journal article" date="2014" name="J. Gen. Appl. Microbiol.">
        <title>The early diverging ascomycetous budding yeast Saitoella complicata has three histone deacetylases belonging to the Clr6, Hos2, and Rpd3 lineages.</title>
        <authorList>
            <person name="Nishida H."/>
            <person name="Matsumoto T."/>
            <person name="Kondo S."/>
            <person name="Hamamoto M."/>
            <person name="Yoshikawa H."/>
        </authorList>
    </citation>
    <scope>NUCLEOTIDE SEQUENCE [LARGE SCALE GENOMIC DNA]</scope>
    <source>
        <strain evidence="8 9">NRRL Y-17804</strain>
    </source>
</reference>
<evidence type="ECO:0000313" key="9">
    <source>
        <dbReference type="Proteomes" id="UP000033140"/>
    </source>
</evidence>
<comment type="caution">
    <text evidence="8">The sequence shown here is derived from an EMBL/GenBank/DDBJ whole genome shotgun (WGS) entry which is preliminary data.</text>
</comment>
<keyword evidence="5 7" id="KW-0456">Lyase</keyword>
<dbReference type="GO" id="GO:0019752">
    <property type="term" value="P:carboxylic acid metabolic process"/>
    <property type="evidence" value="ECO:0007669"/>
    <property type="project" value="InterPro"/>
</dbReference>
<dbReference type="GO" id="GO:0005737">
    <property type="term" value="C:cytoplasm"/>
    <property type="evidence" value="ECO:0007669"/>
    <property type="project" value="TreeGrafter"/>
</dbReference>
<dbReference type="Gene3D" id="3.40.640.10">
    <property type="entry name" value="Type I PLP-dependent aspartate aminotransferase-like (Major domain)"/>
    <property type="match status" value="1"/>
</dbReference>
<evidence type="ECO:0000256" key="6">
    <source>
        <dbReference type="PIRSR" id="PIRSR602129-50"/>
    </source>
</evidence>
<reference evidence="8 9" key="1">
    <citation type="journal article" date="2011" name="J. Gen. Appl. Microbiol.">
        <title>Draft genome sequencing of the enigmatic yeast Saitoella complicata.</title>
        <authorList>
            <person name="Nishida H."/>
            <person name="Hamamoto M."/>
            <person name="Sugiyama J."/>
        </authorList>
    </citation>
    <scope>NUCLEOTIDE SEQUENCE [LARGE SCALE GENOMIC DNA]</scope>
    <source>
        <strain evidence="8 9">NRRL Y-17804</strain>
    </source>
</reference>
<keyword evidence="3" id="KW-0210">Decarboxylase</keyword>
<comment type="similarity">
    <text evidence="2 7">Belongs to the group II decarboxylase family.</text>
</comment>